<keyword evidence="4" id="KW-0804">Transcription</keyword>
<keyword evidence="7" id="KW-1185">Reference proteome</keyword>
<dbReference type="InterPro" id="IPR050815">
    <property type="entry name" value="TF_fung"/>
</dbReference>
<sequence length="346" mass="37967">MSLLCTSPSPSSDGTPLKCQSAYLQTKGWMAVIEGLGIISLPIVQARTLITLFEVAHGFYPAAYLSIGTTVRAAEALTPAPSLGASPSTADEAERNEVVLLWGAIRVLDRYITVRSGPRPSLTRSLPQVVHDSNPTVRVPSLEENRSSPLSQFSRMVDASALLDSIHNVLHNPTSEQAFNVEEMQLFVETLHSLRTLLVEEIDEADAIYSGALDLCHTGLLLVYENGTTGLITDGQILTCHVHATLSLSSLLTTITDTVSPLVTGIEPVDLDRLPPFIMYLVYKAARIVTERFRLESDSREAVRKLRILRGFLELGSARWLCCRRYLDLLNEDTTPRILKAVAADQ</sequence>
<dbReference type="OrthoDB" id="270167at2759"/>
<dbReference type="VEuPathDB" id="FungiDB:BO80DRAFT_441677"/>
<accession>A0A395HCY3</accession>
<dbReference type="RefSeq" id="XP_025579155.1">
    <property type="nucleotide sequence ID" value="XM_025721208.1"/>
</dbReference>
<reference evidence="6 7" key="1">
    <citation type="submission" date="2018-02" db="EMBL/GenBank/DDBJ databases">
        <title>The genomes of Aspergillus section Nigri reveals drivers in fungal speciation.</title>
        <authorList>
            <consortium name="DOE Joint Genome Institute"/>
            <person name="Vesth T.C."/>
            <person name="Nybo J."/>
            <person name="Theobald S."/>
            <person name="Brandl J."/>
            <person name="Frisvad J.C."/>
            <person name="Nielsen K.F."/>
            <person name="Lyhne E.K."/>
            <person name="Kogle M.E."/>
            <person name="Kuo A."/>
            <person name="Riley R."/>
            <person name="Clum A."/>
            <person name="Nolan M."/>
            <person name="Lipzen A."/>
            <person name="Salamov A."/>
            <person name="Henrissat B."/>
            <person name="Wiebenga A."/>
            <person name="De vries R.P."/>
            <person name="Grigoriev I.V."/>
            <person name="Mortensen U.H."/>
            <person name="Andersen M.R."/>
            <person name="Baker S.E."/>
        </authorList>
    </citation>
    <scope>NUCLEOTIDE SEQUENCE [LARGE SCALE GENOMIC DNA]</scope>
    <source>
        <strain evidence="6 7">CBS 121593</strain>
    </source>
</reference>
<dbReference type="GO" id="GO:0046872">
    <property type="term" value="F:metal ion binding"/>
    <property type="evidence" value="ECO:0007669"/>
    <property type="project" value="UniProtKB-KW"/>
</dbReference>
<evidence type="ECO:0000256" key="5">
    <source>
        <dbReference type="ARBA" id="ARBA00023242"/>
    </source>
</evidence>
<keyword evidence="2" id="KW-0479">Metal-binding</keyword>
<evidence type="ECO:0000256" key="4">
    <source>
        <dbReference type="ARBA" id="ARBA00023163"/>
    </source>
</evidence>
<dbReference type="STRING" id="1448316.A0A395HCY3"/>
<dbReference type="PANTHER" id="PTHR47338:SF20">
    <property type="entry name" value="ZN(II)2CYS6 TRANSCRIPTION FACTOR (EUROFUNG)"/>
    <property type="match status" value="1"/>
</dbReference>
<organism evidence="6 7">
    <name type="scientific">Aspergillus ibericus CBS 121593</name>
    <dbReference type="NCBI Taxonomy" id="1448316"/>
    <lineage>
        <taxon>Eukaryota</taxon>
        <taxon>Fungi</taxon>
        <taxon>Dikarya</taxon>
        <taxon>Ascomycota</taxon>
        <taxon>Pezizomycotina</taxon>
        <taxon>Eurotiomycetes</taxon>
        <taxon>Eurotiomycetidae</taxon>
        <taxon>Eurotiales</taxon>
        <taxon>Aspergillaceae</taxon>
        <taxon>Aspergillus</taxon>
        <taxon>Aspergillus subgen. Circumdati</taxon>
    </lineage>
</organism>
<gene>
    <name evidence="6" type="ORF">BO80DRAFT_441677</name>
</gene>
<evidence type="ECO:0000313" key="7">
    <source>
        <dbReference type="Proteomes" id="UP000249402"/>
    </source>
</evidence>
<comment type="subcellular location">
    <subcellularLocation>
        <location evidence="1">Nucleus</location>
    </subcellularLocation>
</comment>
<dbReference type="GO" id="GO:0000981">
    <property type="term" value="F:DNA-binding transcription factor activity, RNA polymerase II-specific"/>
    <property type="evidence" value="ECO:0007669"/>
    <property type="project" value="InterPro"/>
</dbReference>
<evidence type="ECO:0000256" key="3">
    <source>
        <dbReference type="ARBA" id="ARBA00023015"/>
    </source>
</evidence>
<dbReference type="GO" id="GO:0005634">
    <property type="term" value="C:nucleus"/>
    <property type="evidence" value="ECO:0007669"/>
    <property type="project" value="UniProtKB-SubCell"/>
</dbReference>
<dbReference type="Proteomes" id="UP000249402">
    <property type="component" value="Unassembled WGS sequence"/>
</dbReference>
<dbReference type="AlphaFoldDB" id="A0A395HCY3"/>
<dbReference type="EMBL" id="KZ824423">
    <property type="protein sequence ID" value="RAL04828.1"/>
    <property type="molecule type" value="Genomic_DNA"/>
</dbReference>
<evidence type="ECO:0008006" key="8">
    <source>
        <dbReference type="Google" id="ProtNLM"/>
    </source>
</evidence>
<keyword evidence="5" id="KW-0539">Nucleus</keyword>
<dbReference type="CDD" id="cd12148">
    <property type="entry name" value="fungal_TF_MHR"/>
    <property type="match status" value="1"/>
</dbReference>
<protein>
    <recommendedName>
        <fullName evidence="8">Transcription factor domain-containing protein</fullName>
    </recommendedName>
</protein>
<evidence type="ECO:0000256" key="2">
    <source>
        <dbReference type="ARBA" id="ARBA00022723"/>
    </source>
</evidence>
<dbReference type="GeneID" id="37226073"/>
<evidence type="ECO:0000313" key="6">
    <source>
        <dbReference type="EMBL" id="RAL04828.1"/>
    </source>
</evidence>
<dbReference type="PANTHER" id="PTHR47338">
    <property type="entry name" value="ZN(II)2CYS6 TRANSCRIPTION FACTOR (EUROFUNG)-RELATED"/>
    <property type="match status" value="1"/>
</dbReference>
<evidence type="ECO:0000256" key="1">
    <source>
        <dbReference type="ARBA" id="ARBA00004123"/>
    </source>
</evidence>
<keyword evidence="3" id="KW-0805">Transcription regulation</keyword>
<proteinExistence type="predicted"/>
<name>A0A395HCY3_9EURO</name>